<dbReference type="Ensembl" id="ENSPMGT00000023573.1">
    <property type="protein sequence ID" value="ENSPMGP00000022131.1"/>
    <property type="gene ID" value="ENSPMGG00000017916.1"/>
</dbReference>
<evidence type="ECO:0000256" key="2">
    <source>
        <dbReference type="SAM" id="SignalP"/>
    </source>
</evidence>
<reference evidence="3" key="1">
    <citation type="submission" date="2025-08" db="UniProtKB">
        <authorList>
            <consortium name="Ensembl"/>
        </authorList>
    </citation>
    <scope>IDENTIFICATION</scope>
</reference>
<accession>A0A3B4B0J4</accession>
<keyword evidence="4" id="KW-1185">Reference proteome</keyword>
<evidence type="ECO:0000313" key="3">
    <source>
        <dbReference type="Ensembl" id="ENSPMGP00000022131.1"/>
    </source>
</evidence>
<proteinExistence type="predicted"/>
<dbReference type="Proteomes" id="UP000261520">
    <property type="component" value="Unplaced"/>
</dbReference>
<evidence type="ECO:0000313" key="4">
    <source>
        <dbReference type="Proteomes" id="UP000261520"/>
    </source>
</evidence>
<keyword evidence="1" id="KW-0472">Membrane</keyword>
<dbReference type="Pfam" id="PF13385">
    <property type="entry name" value="Laminin_G_3"/>
    <property type="match status" value="1"/>
</dbReference>
<reference evidence="3" key="2">
    <citation type="submission" date="2025-09" db="UniProtKB">
        <authorList>
            <consortium name="Ensembl"/>
        </authorList>
    </citation>
    <scope>IDENTIFICATION</scope>
</reference>
<organism evidence="3 4">
    <name type="scientific">Periophthalmus magnuspinnatus</name>
    <dbReference type="NCBI Taxonomy" id="409849"/>
    <lineage>
        <taxon>Eukaryota</taxon>
        <taxon>Metazoa</taxon>
        <taxon>Chordata</taxon>
        <taxon>Craniata</taxon>
        <taxon>Vertebrata</taxon>
        <taxon>Euteleostomi</taxon>
        <taxon>Actinopterygii</taxon>
        <taxon>Neopterygii</taxon>
        <taxon>Teleostei</taxon>
        <taxon>Neoteleostei</taxon>
        <taxon>Acanthomorphata</taxon>
        <taxon>Gobiaria</taxon>
        <taxon>Gobiiformes</taxon>
        <taxon>Gobioidei</taxon>
        <taxon>Gobiidae</taxon>
        <taxon>Oxudercinae</taxon>
        <taxon>Periophthalmus</taxon>
    </lineage>
</organism>
<keyword evidence="1" id="KW-1133">Transmembrane helix</keyword>
<dbReference type="STRING" id="409849.ENSPMGP00000022131"/>
<feature type="transmembrane region" description="Helical" evidence="1">
    <location>
        <begin position="184"/>
        <end position="206"/>
    </location>
</feature>
<evidence type="ECO:0000256" key="1">
    <source>
        <dbReference type="SAM" id="Phobius"/>
    </source>
</evidence>
<dbReference type="Gene3D" id="2.60.120.200">
    <property type="match status" value="1"/>
</dbReference>
<evidence type="ECO:0008006" key="5">
    <source>
        <dbReference type="Google" id="ProtNLM"/>
    </source>
</evidence>
<dbReference type="InterPro" id="IPR013320">
    <property type="entry name" value="ConA-like_dom_sf"/>
</dbReference>
<keyword evidence="2" id="KW-0732">Signal</keyword>
<feature type="chain" id="PRO_5017190470" description="Pentraxin" evidence="2">
    <location>
        <begin position="19"/>
        <end position="217"/>
    </location>
</feature>
<protein>
    <recommendedName>
        <fullName evidence="5">Pentraxin</fullName>
    </recommendedName>
</protein>
<dbReference type="SUPFAM" id="SSF49899">
    <property type="entry name" value="Concanavalin A-like lectins/glucanases"/>
    <property type="match status" value="1"/>
</dbReference>
<name>A0A3B4B0J4_9GOBI</name>
<keyword evidence="1" id="KW-0812">Transmembrane</keyword>
<feature type="signal peptide" evidence="2">
    <location>
        <begin position="1"/>
        <end position="18"/>
    </location>
</feature>
<sequence length="217" mass="24792">FQFTIIICLISLLVLASSSSLWGKKLEFKSSSCLWQLSPDTVIPALEELSVCLLLRTAADTEWTAFVYKAPGSRNIELGLQGKGDLLSLWLFGNKTQVEKRLNRYEWHSVCTTWSGKLQKLQLYINGTKEASNYLETTTLTHLAPGGTLTLGRSHFLREKTVQPEFGNNDQVLCVFWDFQNNGLMLIILTWSSEMFAAFVMFCVCFRWTRRMEREGL</sequence>
<dbReference type="AlphaFoldDB" id="A0A3B4B0J4"/>